<evidence type="ECO:0000313" key="2">
    <source>
        <dbReference type="Proteomes" id="UP000315115"/>
    </source>
</evidence>
<organism evidence="1 2">
    <name type="scientific">Vibrio rotiferianus</name>
    <dbReference type="NCBI Taxonomy" id="190895"/>
    <lineage>
        <taxon>Bacteria</taxon>
        <taxon>Pseudomonadati</taxon>
        <taxon>Pseudomonadota</taxon>
        <taxon>Gammaproteobacteria</taxon>
        <taxon>Vibrionales</taxon>
        <taxon>Vibrionaceae</taxon>
        <taxon>Vibrio</taxon>
    </lineage>
</organism>
<protein>
    <submittedName>
        <fullName evidence="1">Uncharacterized protein</fullName>
    </submittedName>
</protein>
<dbReference type="Proteomes" id="UP000315115">
    <property type="component" value="Plasmid pAM7"/>
</dbReference>
<proteinExistence type="predicted"/>
<sequence>MSSTMQVNAAHYRQYLQAATQEEIEKIIGFLPSQKLQKDLKRSFIGLNQGNRVKQTDATKIESQLKNFEANEEFSSLRKELVQRRSEQVSGERKEVQEAIKQGATSVTYSLANLNGESDEFIFNLEDIPRDEALNIIKISPLNARTDEILPAHVVTDIMETLPNGQKEAAFGYRVGDTIYLFDGLRRFSAYNYIETDRPFRIYVTDKEFSIFHYQSYDLMDLAKLGRTPLQSLKHWLKLAEEAGLRLGKKFTKDEQTPKEEVEAFFKSVGVSYNTYRVYSKFESLHPALVGRAPDEHRLSKTDLTALVRQQSEIEKSGKKIEEVVANFSCDENTNNKDFVNGFKAYVTENVLNAEAEPLTTSRILFNQSSKTVKLSEKAHSKHSDLTLTAKRLSKKNKADLEALILKFVSEL</sequence>
<reference evidence="2" key="1">
    <citation type="submission" date="2019-07" db="EMBL/GenBank/DDBJ databases">
        <title>Complete Genome Sequences of Vibrion rotiferianus strain AM7.</title>
        <authorList>
            <person name="Miyazaki K."/>
            <person name="Wiseschart A."/>
            <person name="Pootanakit K."/>
            <person name="Ishimori K."/>
            <person name="Kitahara K."/>
        </authorList>
    </citation>
    <scope>NUCLEOTIDE SEQUENCE [LARGE SCALE GENOMIC DNA]</scope>
    <source>
        <strain evidence="2">AM7</strain>
        <plasmid evidence="2">pam7 dna</plasmid>
    </source>
</reference>
<evidence type="ECO:0000313" key="1">
    <source>
        <dbReference type="EMBL" id="BBL92431.1"/>
    </source>
</evidence>
<geneLocation type="plasmid" evidence="2">
    <name>pam7 dna</name>
</geneLocation>
<accession>A0A510IG59</accession>
<keyword evidence="1" id="KW-0614">Plasmid</keyword>
<name>A0A510IG59_9VIBR</name>
<dbReference type="CDD" id="cd16394">
    <property type="entry name" value="sopB_N"/>
    <property type="match status" value="1"/>
</dbReference>
<dbReference type="EMBL" id="AP019800">
    <property type="protein sequence ID" value="BBL92431.1"/>
    <property type="molecule type" value="Genomic_DNA"/>
</dbReference>
<gene>
    <name evidence="1" type="ORF">VroAM7_50840</name>
</gene>
<dbReference type="AlphaFoldDB" id="A0A510IG59"/>
<dbReference type="RefSeq" id="WP_143694381.1">
    <property type="nucleotide sequence ID" value="NZ_AP019800.1"/>
</dbReference>